<evidence type="ECO:0000313" key="3">
    <source>
        <dbReference type="Proteomes" id="UP000183758"/>
    </source>
</evidence>
<keyword evidence="1" id="KW-0812">Transmembrane</keyword>
<name>A0A1J5HTN3_9BACT</name>
<comment type="caution">
    <text evidence="2">The sequence shown here is derived from an EMBL/GenBank/DDBJ whole genome shotgun (WGS) entry which is preliminary data.</text>
</comment>
<evidence type="ECO:0000313" key="2">
    <source>
        <dbReference type="EMBL" id="OIP85162.1"/>
    </source>
</evidence>
<dbReference type="EMBL" id="MNZM01000035">
    <property type="protein sequence ID" value="OIP85162.1"/>
    <property type="molecule type" value="Genomic_DNA"/>
</dbReference>
<dbReference type="Pfam" id="PF06182">
    <property type="entry name" value="ABC2_membrane_6"/>
    <property type="match status" value="1"/>
</dbReference>
<organism evidence="2 3">
    <name type="scientific">Candidatus Roizmanbacteria bacterium CG2_30_33_16</name>
    <dbReference type="NCBI Taxonomy" id="1805340"/>
    <lineage>
        <taxon>Bacteria</taxon>
        <taxon>Candidatus Roizmaniibacteriota</taxon>
    </lineage>
</organism>
<reference evidence="2 3" key="1">
    <citation type="journal article" date="2016" name="Environ. Microbiol.">
        <title>Genomic resolution of a cold subsurface aquifer community provides metabolic insights for novel microbes adapted to high CO concentrations.</title>
        <authorList>
            <person name="Probst A.J."/>
            <person name="Castelle C.J."/>
            <person name="Singh A."/>
            <person name="Brown C.T."/>
            <person name="Anantharaman K."/>
            <person name="Sharon I."/>
            <person name="Hug L.A."/>
            <person name="Burstein D."/>
            <person name="Emerson J.B."/>
            <person name="Thomas B.C."/>
            <person name="Banfield J.F."/>
        </authorList>
    </citation>
    <scope>NUCLEOTIDE SEQUENCE [LARGE SCALE GENOMIC DNA]</scope>
    <source>
        <strain evidence="2">CG2_30_33_16</strain>
    </source>
</reference>
<dbReference type="PANTHER" id="PTHR36832">
    <property type="entry name" value="SLR1174 PROTEIN-RELATED"/>
    <property type="match status" value="1"/>
</dbReference>
<dbReference type="AlphaFoldDB" id="A0A1J5HTN3"/>
<feature type="transmembrane region" description="Helical" evidence="1">
    <location>
        <begin position="56"/>
        <end position="75"/>
    </location>
</feature>
<evidence type="ECO:0000256" key="1">
    <source>
        <dbReference type="SAM" id="Phobius"/>
    </source>
</evidence>
<feature type="transmembrane region" description="Helical" evidence="1">
    <location>
        <begin position="225"/>
        <end position="243"/>
    </location>
</feature>
<dbReference type="Proteomes" id="UP000183758">
    <property type="component" value="Unassembled WGS sequence"/>
</dbReference>
<keyword evidence="1" id="KW-0472">Membrane</keyword>
<keyword evidence="1" id="KW-1133">Transmembrane helix</keyword>
<sequence length="259" mass="30085">MRKYFTIIATTIKEYSAYRLSFVLWRIRIVLSVLVSFFLWNAVFDKQSSFANYQRDMMLTYILIVNFVDSIVLGTKTAEIAGDINDGTIINRLLKPINFIQYYLFRDIGDKLLNLVFALFEFIIIIKLFNITLVPAVNIPLAIVFFTTGTIIAFCINLSLSFIGFWTTEVWAPRFVFLTLVFFLAGSYFPLDLLPKTIYQVLMLTPFPYLVYFPAQILLGKAIAWQQPLIISCVWVAITYLIVQIMWKRGNRSFSFWGK</sequence>
<gene>
    <name evidence="2" type="ORF">AUK04_01560</name>
</gene>
<feature type="transmembrane region" description="Helical" evidence="1">
    <location>
        <begin position="141"/>
        <end position="165"/>
    </location>
</feature>
<accession>A0A1J5HTN3</accession>
<feature type="transmembrane region" description="Helical" evidence="1">
    <location>
        <begin position="171"/>
        <end position="191"/>
    </location>
</feature>
<protein>
    <recommendedName>
        <fullName evidence="4">ABC-2 type transporter domain-containing protein</fullName>
    </recommendedName>
</protein>
<proteinExistence type="predicted"/>
<dbReference type="InterPro" id="IPR010390">
    <property type="entry name" value="ABC-2_transporter-like"/>
</dbReference>
<evidence type="ECO:0008006" key="4">
    <source>
        <dbReference type="Google" id="ProtNLM"/>
    </source>
</evidence>
<feature type="transmembrane region" description="Helical" evidence="1">
    <location>
        <begin position="23"/>
        <end position="44"/>
    </location>
</feature>
<feature type="transmembrane region" description="Helical" evidence="1">
    <location>
        <begin position="198"/>
        <end position="219"/>
    </location>
</feature>
<dbReference type="PANTHER" id="PTHR36832:SF1">
    <property type="entry name" value="SLR1174 PROTEIN"/>
    <property type="match status" value="1"/>
</dbReference>
<feature type="transmembrane region" description="Helical" evidence="1">
    <location>
        <begin position="112"/>
        <end position="129"/>
    </location>
</feature>